<evidence type="ECO:0000256" key="1">
    <source>
        <dbReference type="ARBA" id="ARBA00004141"/>
    </source>
</evidence>
<dbReference type="InterPro" id="IPR022985">
    <property type="entry name" value="Sulfate_CysZ"/>
</dbReference>
<dbReference type="Pfam" id="PF07264">
    <property type="entry name" value="EI24"/>
    <property type="match status" value="1"/>
</dbReference>
<comment type="function">
    <text evidence="11">High affinity, high specificity proton-dependent sulfate transporter, which mediates sulfate uptake. Provides the sulfur source for the cysteine synthesis pathway.</text>
</comment>
<keyword evidence="4 11" id="KW-0997">Cell inner membrane</keyword>
<feature type="transmembrane region" description="Helical" evidence="11">
    <location>
        <begin position="205"/>
        <end position="238"/>
    </location>
</feature>
<dbReference type="HAMAP" id="MF_00468">
    <property type="entry name" value="CysZ"/>
    <property type="match status" value="1"/>
</dbReference>
<dbReference type="EMBL" id="FLOC01000009">
    <property type="protein sequence ID" value="SBS31062.1"/>
    <property type="molecule type" value="Genomic_DNA"/>
</dbReference>
<keyword evidence="3 11" id="KW-1003">Cell membrane</keyword>
<dbReference type="GO" id="GO:0000103">
    <property type="term" value="P:sulfate assimilation"/>
    <property type="evidence" value="ECO:0007669"/>
    <property type="project" value="InterPro"/>
</dbReference>
<sequence length="256" mass="29129">MITHPFSAVGAIIDAFPLLLSRRLRLFLLAPILANIALMVLLYTVALSYMGVAVEEMMGFMPDWLSFLNWLFYLLLNIVIGLLMFYSFSVGVNILAAPFMAFLAEKVEEHQTGKQFDEDMSFAGLMAIAGRSLKRELQKLGYFLPRFIGLLLLSFVPVVNVVTPFLLVLFSAWMLALQYMDYAFDNNKIPFPDMRASLREKPLLCWTFGFIVMFAVTIPFLNLFVMPIAVVAATLLWIKLFSERFVNYADLLSQTK</sequence>
<keyword evidence="2 11" id="KW-0813">Transport</keyword>
<keyword evidence="8 11" id="KW-0764">Sulfate transport</keyword>
<evidence type="ECO:0000256" key="2">
    <source>
        <dbReference type="ARBA" id="ARBA00022448"/>
    </source>
</evidence>
<dbReference type="InterPro" id="IPR050480">
    <property type="entry name" value="CysZ-like"/>
</dbReference>
<keyword evidence="10 11" id="KW-0198">Cysteine biosynthesis</keyword>
<evidence type="ECO:0000256" key="6">
    <source>
        <dbReference type="ARBA" id="ARBA00022692"/>
    </source>
</evidence>
<keyword evidence="5 11" id="KW-0028">Amino-acid biosynthesis</keyword>
<comment type="similarity">
    <text evidence="11">Belongs to the CysZ family.</text>
</comment>
<evidence type="ECO:0000256" key="10">
    <source>
        <dbReference type="ARBA" id="ARBA00023192"/>
    </source>
</evidence>
<comment type="subcellular location">
    <subcellularLocation>
        <location evidence="11">Cell inner membrane</location>
        <topology evidence="11">Multi-pass membrane protein</topology>
    </subcellularLocation>
    <subcellularLocation>
        <location evidence="1">Membrane</location>
        <topology evidence="1">Multi-pass membrane protein</topology>
    </subcellularLocation>
</comment>
<keyword evidence="9 11" id="KW-0472">Membrane</keyword>
<feature type="transmembrane region" description="Helical" evidence="11">
    <location>
        <begin position="140"/>
        <end position="159"/>
    </location>
</feature>
<dbReference type="AlphaFoldDB" id="A0A1A8TGG5"/>
<protein>
    <recommendedName>
        <fullName evidence="11">Sulfate transporter CysZ</fullName>
    </recommendedName>
</protein>
<evidence type="ECO:0000256" key="3">
    <source>
        <dbReference type="ARBA" id="ARBA00022475"/>
    </source>
</evidence>
<dbReference type="NCBIfam" id="NF003433">
    <property type="entry name" value="PRK04949.1"/>
    <property type="match status" value="1"/>
</dbReference>
<keyword evidence="6 11" id="KW-0812">Transmembrane</keyword>
<evidence type="ECO:0000313" key="12">
    <source>
        <dbReference type="EMBL" id="SBS31062.1"/>
    </source>
</evidence>
<dbReference type="PANTHER" id="PTHR37468:SF1">
    <property type="entry name" value="SULFATE TRANSPORTER CYSZ"/>
    <property type="match status" value="1"/>
</dbReference>
<name>A0A1A8TGG5_9GAMM</name>
<dbReference type="InterPro" id="IPR059112">
    <property type="entry name" value="CysZ/EI24"/>
</dbReference>
<proteinExistence type="inferred from homology"/>
<evidence type="ECO:0000256" key="11">
    <source>
        <dbReference type="HAMAP-Rule" id="MF_00468"/>
    </source>
</evidence>
<keyword evidence="7 11" id="KW-1133">Transmembrane helix</keyword>
<reference evidence="12 13" key="1">
    <citation type="submission" date="2016-06" db="EMBL/GenBank/DDBJ databases">
        <authorList>
            <person name="Kjaerup R.B."/>
            <person name="Dalgaard T.S."/>
            <person name="Juul-Madsen H.R."/>
        </authorList>
    </citation>
    <scope>NUCLEOTIDE SEQUENCE [LARGE SCALE GENOMIC DNA]</scope>
    <source>
        <strain evidence="12 13">CECT 5080</strain>
    </source>
</reference>
<dbReference type="Proteomes" id="UP000092627">
    <property type="component" value="Unassembled WGS sequence"/>
</dbReference>
<dbReference type="OrthoDB" id="5292355at2"/>
<dbReference type="STRING" id="295068.MAQ5080_01843"/>
<dbReference type="GO" id="GO:0009675">
    <property type="term" value="F:high-affinity sulfate:proton symporter activity"/>
    <property type="evidence" value="ECO:0007669"/>
    <property type="project" value="TreeGrafter"/>
</dbReference>
<accession>A0A1A8TGG5</accession>
<dbReference type="PANTHER" id="PTHR37468">
    <property type="entry name" value="SULFATE TRANSPORTER CYSZ"/>
    <property type="match status" value="1"/>
</dbReference>
<keyword evidence="13" id="KW-1185">Reference proteome</keyword>
<dbReference type="GO" id="GO:0005886">
    <property type="term" value="C:plasma membrane"/>
    <property type="evidence" value="ECO:0007669"/>
    <property type="project" value="UniProtKB-SubCell"/>
</dbReference>
<dbReference type="RefSeq" id="WP_067205869.1">
    <property type="nucleotide sequence ID" value="NZ_FLOC01000009.1"/>
</dbReference>
<feature type="transmembrane region" description="Helical" evidence="11">
    <location>
        <begin position="26"/>
        <end position="50"/>
    </location>
</feature>
<evidence type="ECO:0000256" key="9">
    <source>
        <dbReference type="ARBA" id="ARBA00023136"/>
    </source>
</evidence>
<evidence type="ECO:0000313" key="13">
    <source>
        <dbReference type="Proteomes" id="UP000092627"/>
    </source>
</evidence>
<evidence type="ECO:0000256" key="8">
    <source>
        <dbReference type="ARBA" id="ARBA00023032"/>
    </source>
</evidence>
<gene>
    <name evidence="11 12" type="primary">cysZ</name>
    <name evidence="12" type="ORF">MAQ5080_01843</name>
</gene>
<feature type="transmembrane region" description="Helical" evidence="11">
    <location>
        <begin position="70"/>
        <end position="96"/>
    </location>
</feature>
<evidence type="ECO:0000256" key="5">
    <source>
        <dbReference type="ARBA" id="ARBA00022605"/>
    </source>
</evidence>
<evidence type="ECO:0000256" key="4">
    <source>
        <dbReference type="ARBA" id="ARBA00022519"/>
    </source>
</evidence>
<evidence type="ECO:0000256" key="7">
    <source>
        <dbReference type="ARBA" id="ARBA00022989"/>
    </source>
</evidence>
<organism evidence="12 13">
    <name type="scientific">Marinomonas aquimarina</name>
    <dbReference type="NCBI Taxonomy" id="295068"/>
    <lineage>
        <taxon>Bacteria</taxon>
        <taxon>Pseudomonadati</taxon>
        <taxon>Pseudomonadota</taxon>
        <taxon>Gammaproteobacteria</taxon>
        <taxon>Oceanospirillales</taxon>
        <taxon>Oceanospirillaceae</taxon>
        <taxon>Marinomonas</taxon>
    </lineage>
</organism>
<dbReference type="GO" id="GO:0019344">
    <property type="term" value="P:cysteine biosynthetic process"/>
    <property type="evidence" value="ECO:0007669"/>
    <property type="project" value="UniProtKB-UniRule"/>
</dbReference>